<feature type="domain" description="G-protein coupled receptors family 1 profile" evidence="14">
    <location>
        <begin position="140"/>
        <end position="390"/>
    </location>
</feature>
<dbReference type="EMBL" id="VEVO01000023">
    <property type="protein sequence ID" value="KAF0022861.1"/>
    <property type="molecule type" value="Genomic_DNA"/>
</dbReference>
<keyword evidence="4 13" id="KW-0812">Transmembrane</keyword>
<feature type="transmembrane region" description="Helical" evidence="13">
    <location>
        <begin position="376"/>
        <end position="397"/>
    </location>
</feature>
<evidence type="ECO:0000256" key="8">
    <source>
        <dbReference type="ARBA" id="ARBA00023136"/>
    </source>
</evidence>
<keyword evidence="8 13" id="KW-0472">Membrane</keyword>
<evidence type="ECO:0000256" key="9">
    <source>
        <dbReference type="ARBA" id="ARBA00023157"/>
    </source>
</evidence>
<evidence type="ECO:0000256" key="6">
    <source>
        <dbReference type="ARBA" id="ARBA00022989"/>
    </source>
</evidence>
<evidence type="ECO:0000256" key="7">
    <source>
        <dbReference type="ARBA" id="ARBA00023040"/>
    </source>
</evidence>
<dbReference type="Pfam" id="PF13853">
    <property type="entry name" value="7tm_4"/>
    <property type="match status" value="1"/>
</dbReference>
<dbReference type="PROSITE" id="PS50262">
    <property type="entry name" value="G_PROTEIN_RECEP_F1_2"/>
    <property type="match status" value="1"/>
</dbReference>
<accession>A0A6A4RUL7</accession>
<evidence type="ECO:0000256" key="11">
    <source>
        <dbReference type="ARBA" id="ARBA00023180"/>
    </source>
</evidence>
<reference evidence="15 16" key="1">
    <citation type="submission" date="2019-06" db="EMBL/GenBank/DDBJ databases">
        <title>Draft genomes of female and male turbot (Scophthalmus maximus).</title>
        <authorList>
            <person name="Xu H."/>
            <person name="Xu X.-W."/>
            <person name="Shao C."/>
            <person name="Chen S."/>
        </authorList>
    </citation>
    <scope>NUCLEOTIDE SEQUENCE [LARGE SCALE GENOMIC DNA]</scope>
    <source>
        <strain evidence="15">Ysfricsl-2016a</strain>
        <tissue evidence="15">Blood</tissue>
    </source>
</reference>
<dbReference type="InterPro" id="IPR017452">
    <property type="entry name" value="GPCR_Rhodpsn_7TM"/>
</dbReference>
<evidence type="ECO:0000259" key="14">
    <source>
        <dbReference type="PROSITE" id="PS50262"/>
    </source>
</evidence>
<keyword evidence="7" id="KW-0297">G-protein coupled receptor</keyword>
<gene>
    <name evidence="15" type="ORF">F2P81_024842</name>
</gene>
<feature type="transmembrane region" description="Helical" evidence="13">
    <location>
        <begin position="159"/>
        <end position="181"/>
    </location>
</feature>
<dbReference type="InterPro" id="IPR052921">
    <property type="entry name" value="GPCR1_Superfamily_Member"/>
</dbReference>
<dbReference type="Proteomes" id="UP000438429">
    <property type="component" value="Unassembled WGS sequence"/>
</dbReference>
<sequence length="416" mass="47562">MERPNAFRIGFEKRFEKRFEKGFEKGFRIGFENGFENLFQIAPFNNGFQNGFENLFQIALFNIGFENEFQNGFQNAVFHISRIRLNIVLNIQTHSHEASSTTVFVSGLFVIKLEGLKVTPQSSIPAFILLLLIYVFIMVSNVGLVLLISMERSLHQPMYLLFCNMSINDVFGATIIIPRLLSDVFIPIRDRYITYIDCVIQAFFGHIHASTTHTVLMIMAFDRYVAICNPMRYTTIMTNRMVVNLSLWAWGVSIVLVVILIGLSVRLSRCRWIVFNPFCDNASLFKLSCESVIINNIYGLTYTVILLGSSLGSITLTYLRIAMVCLRSRNNVLNSRALQTCATHLALYVIMFVSGITTIVLHRFPDLSDHRKLASIMFHVVPPAMNAIIYGLQIKIVRQKIFIMFSRNATIMREVK</sequence>
<dbReference type="SUPFAM" id="SSF81321">
    <property type="entry name" value="Family A G protein-coupled receptor-like"/>
    <property type="match status" value="1"/>
</dbReference>
<evidence type="ECO:0000313" key="15">
    <source>
        <dbReference type="EMBL" id="KAF0022861.1"/>
    </source>
</evidence>
<feature type="transmembrane region" description="Helical" evidence="13">
    <location>
        <begin position="126"/>
        <end position="147"/>
    </location>
</feature>
<proteinExistence type="predicted"/>
<dbReference type="FunFam" id="1.20.1070.10:FF:000024">
    <property type="entry name" value="Olfactory receptor"/>
    <property type="match status" value="1"/>
</dbReference>
<dbReference type="InterPro" id="IPR000725">
    <property type="entry name" value="Olfact_rcpt"/>
</dbReference>
<comment type="caution">
    <text evidence="15">The sequence shown here is derived from an EMBL/GenBank/DDBJ whole genome shotgun (WGS) entry which is preliminary data.</text>
</comment>
<dbReference type="PANTHER" id="PTHR26451">
    <property type="entry name" value="G_PROTEIN_RECEP_F1_2 DOMAIN-CONTAINING PROTEIN"/>
    <property type="match status" value="1"/>
</dbReference>
<evidence type="ECO:0000313" key="16">
    <source>
        <dbReference type="Proteomes" id="UP000438429"/>
    </source>
</evidence>
<keyword evidence="2" id="KW-1003">Cell membrane</keyword>
<dbReference type="PANTHER" id="PTHR26451:SF109">
    <property type="entry name" value="ODORANT RECEPTOR-RELATED"/>
    <property type="match status" value="1"/>
</dbReference>
<evidence type="ECO:0000256" key="5">
    <source>
        <dbReference type="ARBA" id="ARBA00022725"/>
    </source>
</evidence>
<dbReference type="AlphaFoldDB" id="A0A6A4RUL7"/>
<keyword evidence="3" id="KW-0716">Sensory transduction</keyword>
<feature type="transmembrane region" description="Helical" evidence="13">
    <location>
        <begin position="242"/>
        <end position="265"/>
    </location>
</feature>
<keyword evidence="5" id="KW-0552">Olfaction</keyword>
<dbReference type="PRINTS" id="PR00245">
    <property type="entry name" value="OLFACTORYR"/>
</dbReference>
<evidence type="ECO:0000256" key="4">
    <source>
        <dbReference type="ARBA" id="ARBA00022692"/>
    </source>
</evidence>
<dbReference type="Gene3D" id="1.20.1070.10">
    <property type="entry name" value="Rhodopsin 7-helix transmembrane proteins"/>
    <property type="match status" value="1"/>
</dbReference>
<name>A0A6A4RUL7_SCOMX</name>
<evidence type="ECO:0000256" key="2">
    <source>
        <dbReference type="ARBA" id="ARBA00022475"/>
    </source>
</evidence>
<dbReference type="GO" id="GO:0005549">
    <property type="term" value="F:odorant binding"/>
    <property type="evidence" value="ECO:0007669"/>
    <property type="project" value="TreeGrafter"/>
</dbReference>
<keyword evidence="10" id="KW-0675">Receptor</keyword>
<comment type="subcellular location">
    <subcellularLocation>
        <location evidence="1">Cell membrane</location>
        <topology evidence="1">Multi-pass membrane protein</topology>
    </subcellularLocation>
</comment>
<dbReference type="GO" id="GO:0004984">
    <property type="term" value="F:olfactory receptor activity"/>
    <property type="evidence" value="ECO:0007669"/>
    <property type="project" value="InterPro"/>
</dbReference>
<dbReference type="GO" id="GO:0004930">
    <property type="term" value="F:G protein-coupled receptor activity"/>
    <property type="evidence" value="ECO:0007669"/>
    <property type="project" value="UniProtKB-KW"/>
</dbReference>
<evidence type="ECO:0000256" key="13">
    <source>
        <dbReference type="SAM" id="Phobius"/>
    </source>
</evidence>
<feature type="transmembrane region" description="Helical" evidence="13">
    <location>
        <begin position="297"/>
        <end position="319"/>
    </location>
</feature>
<evidence type="ECO:0000256" key="1">
    <source>
        <dbReference type="ARBA" id="ARBA00004651"/>
    </source>
</evidence>
<keyword evidence="11" id="KW-0325">Glycoprotein</keyword>
<keyword evidence="6 13" id="KW-1133">Transmembrane helix</keyword>
<evidence type="ECO:0000256" key="10">
    <source>
        <dbReference type="ARBA" id="ARBA00023170"/>
    </source>
</evidence>
<feature type="transmembrane region" description="Helical" evidence="13">
    <location>
        <begin position="345"/>
        <end position="364"/>
    </location>
</feature>
<dbReference type="GO" id="GO:0005886">
    <property type="term" value="C:plasma membrane"/>
    <property type="evidence" value="ECO:0007669"/>
    <property type="project" value="UniProtKB-SubCell"/>
</dbReference>
<keyword evidence="9" id="KW-1015">Disulfide bond</keyword>
<feature type="transmembrane region" description="Helical" evidence="13">
    <location>
        <begin position="193"/>
        <end position="221"/>
    </location>
</feature>
<evidence type="ECO:0000256" key="12">
    <source>
        <dbReference type="ARBA" id="ARBA00023224"/>
    </source>
</evidence>
<protein>
    <recommendedName>
        <fullName evidence="14">G-protein coupled receptors family 1 profile domain-containing protein</fullName>
    </recommendedName>
</protein>
<evidence type="ECO:0000256" key="3">
    <source>
        <dbReference type="ARBA" id="ARBA00022606"/>
    </source>
</evidence>
<organism evidence="15 16">
    <name type="scientific">Scophthalmus maximus</name>
    <name type="common">Turbot</name>
    <name type="synonym">Psetta maxima</name>
    <dbReference type="NCBI Taxonomy" id="52904"/>
    <lineage>
        <taxon>Eukaryota</taxon>
        <taxon>Metazoa</taxon>
        <taxon>Chordata</taxon>
        <taxon>Craniata</taxon>
        <taxon>Vertebrata</taxon>
        <taxon>Euteleostomi</taxon>
        <taxon>Actinopterygii</taxon>
        <taxon>Neopterygii</taxon>
        <taxon>Teleostei</taxon>
        <taxon>Neoteleostei</taxon>
        <taxon>Acanthomorphata</taxon>
        <taxon>Carangaria</taxon>
        <taxon>Pleuronectiformes</taxon>
        <taxon>Pleuronectoidei</taxon>
        <taxon>Scophthalmidae</taxon>
        <taxon>Scophthalmus</taxon>
    </lineage>
</organism>
<keyword evidence="12" id="KW-0807">Transducer</keyword>